<dbReference type="InterPro" id="IPR009826">
    <property type="entry name" value="DNA_circ_N"/>
</dbReference>
<proteinExistence type="predicted"/>
<sequence length="403" mass="43416">MAWRDQWQEASFRGVKFRFRSAAGALGRRNVVHEYPGRDEAYVEDMGRKAREFTFEAFVIGADYMRWRDQLEEACEKEGSGELVHPTRGRMQVAVQDCRPTENIDAGGMASYALTFIQDGGNLNPSVRVDTSAAVDIAGDNATDAASKDFSKSFKVDGMPDFVNNDALATINDAMDGIRAAANGMMPDMSILPAFNAAAGGILGKLTALMRLPTDLASGIAGQIAGLRALGTSPLSAFNALATLFQFGKHAQTSGYVPAVPVTPARIQQASNRAAVQTLVRRIALIEAAKASSSVKYASREEAIALRDNLVAKLEAEAEDGAAPDPVYFALTDLRVAVVNDIQTRAADLESLMQYTPRATVPAIVLAYQIYEDPERDEDIVARNRVKHPGFVPGGRALELLTG</sequence>
<reference evidence="3" key="1">
    <citation type="submission" date="2020-03" db="EMBL/GenBank/DDBJ databases">
        <title>Complete genome sequence of sulfur-oxidizing bacterium skT11.</title>
        <authorList>
            <person name="Kanda M."/>
            <person name="Kojima H."/>
            <person name="Fukui M."/>
        </authorList>
    </citation>
    <scope>NUCLEOTIDE SEQUENCE [LARGE SCALE GENOMIC DNA]</scope>
    <source>
        <strain evidence="3">skT11</strain>
    </source>
</reference>
<dbReference type="Proteomes" id="UP000502260">
    <property type="component" value="Chromosome"/>
</dbReference>
<feature type="domain" description="DNA circulation N-terminal" evidence="1">
    <location>
        <begin position="8"/>
        <end position="93"/>
    </location>
</feature>
<dbReference type="RefSeq" id="WP_173062265.1">
    <property type="nucleotide sequence ID" value="NZ_AP022853.1"/>
</dbReference>
<name>A0A6F8VAX3_9PROT</name>
<dbReference type="KEGG" id="slac:SKTS_13660"/>
<dbReference type="AlphaFoldDB" id="A0A6F8VAX3"/>
<keyword evidence="3" id="KW-1185">Reference proteome</keyword>
<evidence type="ECO:0000259" key="1">
    <source>
        <dbReference type="Pfam" id="PF07157"/>
    </source>
</evidence>
<gene>
    <name evidence="2" type="ORF">SKTS_13660</name>
</gene>
<dbReference type="EMBL" id="AP022853">
    <property type="protein sequence ID" value="BCB26480.1"/>
    <property type="molecule type" value="Genomic_DNA"/>
</dbReference>
<accession>A0A6F8VAX3</accession>
<protein>
    <submittedName>
        <fullName evidence="2">Tail protein</fullName>
    </submittedName>
</protein>
<evidence type="ECO:0000313" key="3">
    <source>
        <dbReference type="Proteomes" id="UP000502260"/>
    </source>
</evidence>
<dbReference type="Pfam" id="PF07157">
    <property type="entry name" value="DNA_circ_N"/>
    <property type="match status" value="1"/>
</dbReference>
<organism evidence="2 3">
    <name type="scientific">Sulfurimicrobium lacus</name>
    <dbReference type="NCBI Taxonomy" id="2715678"/>
    <lineage>
        <taxon>Bacteria</taxon>
        <taxon>Pseudomonadati</taxon>
        <taxon>Pseudomonadota</taxon>
        <taxon>Betaproteobacteria</taxon>
        <taxon>Nitrosomonadales</taxon>
        <taxon>Sulfuricellaceae</taxon>
        <taxon>Sulfurimicrobium</taxon>
    </lineage>
</organism>
<evidence type="ECO:0000313" key="2">
    <source>
        <dbReference type="EMBL" id="BCB26480.1"/>
    </source>
</evidence>